<feature type="non-terminal residue" evidence="1">
    <location>
        <position position="38"/>
    </location>
</feature>
<name>A0A0F8VSZ9_9ZZZZ</name>
<organism evidence="1">
    <name type="scientific">marine sediment metagenome</name>
    <dbReference type="NCBI Taxonomy" id="412755"/>
    <lineage>
        <taxon>unclassified sequences</taxon>
        <taxon>metagenomes</taxon>
        <taxon>ecological metagenomes</taxon>
    </lineage>
</organism>
<protein>
    <submittedName>
        <fullName evidence="1">Uncharacterized protein</fullName>
    </submittedName>
</protein>
<dbReference type="EMBL" id="LAZR01069561">
    <property type="protein sequence ID" value="KKK47478.1"/>
    <property type="molecule type" value="Genomic_DNA"/>
</dbReference>
<proteinExistence type="predicted"/>
<evidence type="ECO:0000313" key="1">
    <source>
        <dbReference type="EMBL" id="KKK47478.1"/>
    </source>
</evidence>
<sequence>MKTFKTFEIVDNMDECMKKSIVVHAKQINEPFRVDALE</sequence>
<gene>
    <name evidence="1" type="ORF">LCGC14_3154790</name>
</gene>
<accession>A0A0F8VSZ9</accession>
<reference evidence="1" key="1">
    <citation type="journal article" date="2015" name="Nature">
        <title>Complex archaea that bridge the gap between prokaryotes and eukaryotes.</title>
        <authorList>
            <person name="Spang A."/>
            <person name="Saw J.H."/>
            <person name="Jorgensen S.L."/>
            <person name="Zaremba-Niedzwiedzka K."/>
            <person name="Martijn J."/>
            <person name="Lind A.E."/>
            <person name="van Eijk R."/>
            <person name="Schleper C."/>
            <person name="Guy L."/>
            <person name="Ettema T.J."/>
        </authorList>
    </citation>
    <scope>NUCLEOTIDE SEQUENCE</scope>
</reference>
<comment type="caution">
    <text evidence="1">The sequence shown here is derived from an EMBL/GenBank/DDBJ whole genome shotgun (WGS) entry which is preliminary data.</text>
</comment>
<dbReference type="AlphaFoldDB" id="A0A0F8VSZ9"/>